<dbReference type="EMBL" id="CP024422">
    <property type="protein sequence ID" value="ATQ55058.1"/>
    <property type="molecule type" value="Genomic_DNA"/>
</dbReference>
<dbReference type="Proteomes" id="UP000229314">
    <property type="component" value="Chromosome"/>
</dbReference>
<dbReference type="InterPro" id="IPR036390">
    <property type="entry name" value="WH_DNA-bd_sf"/>
</dbReference>
<dbReference type="PROSITE" id="PS50987">
    <property type="entry name" value="HTH_ARSR_2"/>
    <property type="match status" value="1"/>
</dbReference>
<protein>
    <submittedName>
        <fullName evidence="2">Transcriptional regulator</fullName>
    </submittedName>
</protein>
<dbReference type="RefSeq" id="WP_099648288.1">
    <property type="nucleotide sequence ID" value="NZ_CAJGAB010000036.1"/>
</dbReference>
<evidence type="ECO:0000259" key="1">
    <source>
        <dbReference type="PROSITE" id="PS50987"/>
    </source>
</evidence>
<organism evidence="2 3">
    <name type="scientific">Paracoccus yeei</name>
    <dbReference type="NCBI Taxonomy" id="147645"/>
    <lineage>
        <taxon>Bacteria</taxon>
        <taxon>Pseudomonadati</taxon>
        <taxon>Pseudomonadota</taxon>
        <taxon>Alphaproteobacteria</taxon>
        <taxon>Rhodobacterales</taxon>
        <taxon>Paracoccaceae</taxon>
        <taxon>Paracoccus</taxon>
    </lineage>
</organism>
<dbReference type="AlphaFoldDB" id="A0A2D2BXR3"/>
<dbReference type="InterPro" id="IPR036388">
    <property type="entry name" value="WH-like_DNA-bd_sf"/>
</dbReference>
<dbReference type="PANTHER" id="PTHR38600:SF2">
    <property type="entry name" value="SLL0088 PROTEIN"/>
    <property type="match status" value="1"/>
</dbReference>
<dbReference type="Gene3D" id="1.10.10.10">
    <property type="entry name" value="Winged helix-like DNA-binding domain superfamily/Winged helix DNA-binding domain"/>
    <property type="match status" value="1"/>
</dbReference>
<dbReference type="SMART" id="SM00418">
    <property type="entry name" value="HTH_ARSR"/>
    <property type="match status" value="1"/>
</dbReference>
<dbReference type="GO" id="GO:0003700">
    <property type="term" value="F:DNA-binding transcription factor activity"/>
    <property type="evidence" value="ECO:0007669"/>
    <property type="project" value="InterPro"/>
</dbReference>
<evidence type="ECO:0000313" key="3">
    <source>
        <dbReference type="Proteomes" id="UP000229314"/>
    </source>
</evidence>
<dbReference type="NCBIfam" id="NF033788">
    <property type="entry name" value="HTH_metalloreg"/>
    <property type="match status" value="1"/>
</dbReference>
<dbReference type="InterPro" id="IPR001845">
    <property type="entry name" value="HTH_ArsR_DNA-bd_dom"/>
</dbReference>
<dbReference type="Pfam" id="PF12840">
    <property type="entry name" value="HTH_20"/>
    <property type="match status" value="1"/>
</dbReference>
<dbReference type="PANTHER" id="PTHR38600">
    <property type="entry name" value="TRANSCRIPTIONAL REGULATORY PROTEIN"/>
    <property type="match status" value="1"/>
</dbReference>
<dbReference type="InterPro" id="IPR011991">
    <property type="entry name" value="ArsR-like_HTH"/>
</dbReference>
<name>A0A2D2BXR3_9RHOB</name>
<evidence type="ECO:0000313" key="2">
    <source>
        <dbReference type="EMBL" id="ATQ55058.1"/>
    </source>
</evidence>
<proteinExistence type="predicted"/>
<accession>A0A2D2BXR3</accession>
<gene>
    <name evidence="2" type="ORF">PYTT13_04070</name>
</gene>
<dbReference type="GeneID" id="78896850"/>
<dbReference type="PRINTS" id="PR00778">
    <property type="entry name" value="HTHARSR"/>
</dbReference>
<dbReference type="SUPFAM" id="SSF46785">
    <property type="entry name" value="Winged helix' DNA-binding domain"/>
    <property type="match status" value="1"/>
</dbReference>
<dbReference type="CDD" id="cd00090">
    <property type="entry name" value="HTH_ARSR"/>
    <property type="match status" value="1"/>
</dbReference>
<sequence length="110" mass="12324">MATQKSPIHRVFGALSDPTRLAVVERLVNGPASVSQLSQPFAMARPTFLKHLQVLEGAGIVTSEKTGRVRTVSLSPDALDWVETWVHRHRLRWERRLDDVATLLDKESNA</sequence>
<feature type="domain" description="HTH arsR-type" evidence="1">
    <location>
        <begin position="1"/>
        <end position="94"/>
    </location>
</feature>
<reference evidence="2 3" key="1">
    <citation type="submission" date="2017-10" db="EMBL/GenBank/DDBJ databases">
        <title>Complete genome sequence of Paracoccus yeei TT13 isolated from human skin.</title>
        <authorList>
            <person name="Lee K."/>
            <person name="Lim J.Y."/>
            <person name="Hwang I."/>
        </authorList>
    </citation>
    <scope>NUCLEOTIDE SEQUENCE [LARGE SCALE GENOMIC DNA]</scope>
    <source>
        <strain evidence="2 3">TT13</strain>
    </source>
</reference>